<evidence type="ECO:0000256" key="6">
    <source>
        <dbReference type="ARBA" id="ARBA00022538"/>
    </source>
</evidence>
<dbReference type="InterPro" id="IPR003445">
    <property type="entry name" value="Cat_transpt"/>
</dbReference>
<accession>A0A9D1YE79</accession>
<keyword evidence="5" id="KW-0997">Cell inner membrane</keyword>
<dbReference type="GO" id="GO:0046872">
    <property type="term" value="F:metal ion binding"/>
    <property type="evidence" value="ECO:0007669"/>
    <property type="project" value="UniProtKB-KW"/>
</dbReference>
<feature type="transmembrane region" description="Helical" evidence="13">
    <location>
        <begin position="462"/>
        <end position="480"/>
    </location>
</feature>
<feature type="transmembrane region" description="Helical" evidence="13">
    <location>
        <begin position="272"/>
        <end position="291"/>
    </location>
</feature>
<feature type="transmembrane region" description="Helical" evidence="13">
    <location>
        <begin position="12"/>
        <end position="31"/>
    </location>
</feature>
<feature type="binding site" evidence="12">
    <location>
        <position position="111"/>
    </location>
    <ligand>
        <name>K(+)</name>
        <dbReference type="ChEBI" id="CHEBI:29103"/>
    </ligand>
</feature>
<feature type="transmembrane region" description="Helical" evidence="13">
    <location>
        <begin position="37"/>
        <end position="57"/>
    </location>
</feature>
<evidence type="ECO:0000256" key="1">
    <source>
        <dbReference type="ARBA" id="ARBA00004429"/>
    </source>
</evidence>
<feature type="transmembrane region" description="Helical" evidence="13">
    <location>
        <begin position="132"/>
        <end position="152"/>
    </location>
</feature>
<name>A0A9D1YE79_9FIRM</name>
<evidence type="ECO:0000256" key="3">
    <source>
        <dbReference type="ARBA" id="ARBA00022448"/>
    </source>
</evidence>
<proteinExistence type="inferred from homology"/>
<keyword evidence="7 13" id="KW-0812">Transmembrane</keyword>
<evidence type="ECO:0000256" key="4">
    <source>
        <dbReference type="ARBA" id="ARBA00022475"/>
    </source>
</evidence>
<keyword evidence="3" id="KW-0813">Transport</keyword>
<keyword evidence="8 12" id="KW-0630">Potassium</keyword>
<evidence type="ECO:0000313" key="15">
    <source>
        <dbReference type="Proteomes" id="UP000823915"/>
    </source>
</evidence>
<keyword evidence="10" id="KW-0406">Ion transport</keyword>
<reference evidence="14" key="2">
    <citation type="submission" date="2021-04" db="EMBL/GenBank/DDBJ databases">
        <authorList>
            <person name="Gilroy R."/>
        </authorList>
    </citation>
    <scope>NUCLEOTIDE SEQUENCE</scope>
    <source>
        <strain evidence="14">1282</strain>
    </source>
</reference>
<dbReference type="PANTHER" id="PTHR32024">
    <property type="entry name" value="TRK SYSTEM POTASSIUM UPTAKE PROTEIN TRKG-RELATED"/>
    <property type="match status" value="1"/>
</dbReference>
<feature type="binding site" evidence="12">
    <location>
        <position position="110"/>
    </location>
    <ligand>
        <name>K(+)</name>
        <dbReference type="ChEBI" id="CHEBI:29103"/>
    </ligand>
</feature>
<dbReference type="Pfam" id="PF02386">
    <property type="entry name" value="TrkH"/>
    <property type="match status" value="2"/>
</dbReference>
<evidence type="ECO:0000256" key="5">
    <source>
        <dbReference type="ARBA" id="ARBA00022519"/>
    </source>
</evidence>
<dbReference type="EMBL" id="DXDU01000138">
    <property type="protein sequence ID" value="HIY27238.1"/>
    <property type="molecule type" value="Genomic_DNA"/>
</dbReference>
<evidence type="ECO:0000256" key="10">
    <source>
        <dbReference type="ARBA" id="ARBA00023065"/>
    </source>
</evidence>
<feature type="transmembrane region" description="Helical" evidence="13">
    <location>
        <begin position="395"/>
        <end position="414"/>
    </location>
</feature>
<feature type="binding site" evidence="12">
    <location>
        <position position="315"/>
    </location>
    <ligand>
        <name>K(+)</name>
        <dbReference type="ChEBI" id="CHEBI:29103"/>
    </ligand>
</feature>
<evidence type="ECO:0000256" key="7">
    <source>
        <dbReference type="ARBA" id="ARBA00022692"/>
    </source>
</evidence>
<keyword evidence="4" id="KW-1003">Cell membrane</keyword>
<dbReference type="GO" id="GO:0005886">
    <property type="term" value="C:plasma membrane"/>
    <property type="evidence" value="ECO:0007669"/>
    <property type="project" value="UniProtKB-SubCell"/>
</dbReference>
<feature type="binding site" evidence="12">
    <location>
        <position position="316"/>
    </location>
    <ligand>
        <name>K(+)</name>
        <dbReference type="ChEBI" id="CHEBI:29103"/>
    </ligand>
</feature>
<feature type="transmembrane region" description="Helical" evidence="13">
    <location>
        <begin position="236"/>
        <end position="260"/>
    </location>
</feature>
<dbReference type="InterPro" id="IPR004772">
    <property type="entry name" value="TrkH"/>
</dbReference>
<organism evidence="14 15">
    <name type="scientific">Candidatus Acutalibacter pullistercoris</name>
    <dbReference type="NCBI Taxonomy" id="2838418"/>
    <lineage>
        <taxon>Bacteria</taxon>
        <taxon>Bacillati</taxon>
        <taxon>Bacillota</taxon>
        <taxon>Clostridia</taxon>
        <taxon>Eubacteriales</taxon>
        <taxon>Acutalibacteraceae</taxon>
        <taxon>Acutalibacter</taxon>
    </lineage>
</organism>
<evidence type="ECO:0000256" key="13">
    <source>
        <dbReference type="SAM" id="Phobius"/>
    </source>
</evidence>
<feature type="binding site" evidence="12">
    <location>
        <position position="433"/>
    </location>
    <ligand>
        <name>K(+)</name>
        <dbReference type="ChEBI" id="CHEBI:29103"/>
    </ligand>
</feature>
<dbReference type="PANTHER" id="PTHR32024:SF2">
    <property type="entry name" value="TRK SYSTEM POTASSIUM UPTAKE PROTEIN TRKG-RELATED"/>
    <property type="match status" value="1"/>
</dbReference>
<evidence type="ECO:0000256" key="11">
    <source>
        <dbReference type="ARBA" id="ARBA00023136"/>
    </source>
</evidence>
<dbReference type="PIRSF" id="PIRSF006247">
    <property type="entry name" value="TrkH"/>
    <property type="match status" value="1"/>
</dbReference>
<feature type="transmembrane region" description="Helical" evidence="13">
    <location>
        <begin position="69"/>
        <end position="90"/>
    </location>
</feature>
<sequence length="483" mass="52908">MNYRMILRLVCYIFRVEAVCLLPSFFISLFSGEEAAAFGQGASMALCAALSLVTCLFPLKEREIGAREGFLGVALCWVVVSLAGGLPFFFSGAIPNFIDCFFETVSGFTTTGSSILTDVEAMPKGLLYWRSFTHWLGGMGVLVFLLAVVPMGRGRNSLLHVMRAESPGPQVDKLVPTLQKSAKILYTIYICLTVVQILLLLAGGMPLFDSLTISFGTAGTGGFAIKNDSMAGYSPYLQNVCTVFMALFGINFSVFYLILLRQWKRVCRNEELWLYLGIMALATGLIAWDILPQYSGDLGVSLRHAAFQVSSIMTTTGFATTDFNLWPPFSKMILVGLMIVGACAGSTGGGIKCARVLLLGKAGRRTIKRMLRPRSVVQVHMDGQLVDDQVIQNTFAYLAFYCMIALGSMLVIAFDEYSLETSITAVLTCLNNVGPGLDAVGPMSHFSHFSWFSKLVLSFDMLLGRLEIFPLLMVFVPAAWRRS</sequence>
<feature type="transmembrane region" description="Helical" evidence="13">
    <location>
        <begin position="332"/>
        <end position="360"/>
    </location>
</feature>
<dbReference type="Proteomes" id="UP000823915">
    <property type="component" value="Unassembled WGS sequence"/>
</dbReference>
<comment type="subcellular location">
    <subcellularLocation>
        <location evidence="1">Cell inner membrane</location>
        <topology evidence="1">Multi-pass membrane protein</topology>
    </subcellularLocation>
</comment>
<evidence type="ECO:0000313" key="14">
    <source>
        <dbReference type="EMBL" id="HIY27238.1"/>
    </source>
</evidence>
<feature type="binding site" evidence="12">
    <location>
        <position position="221"/>
    </location>
    <ligand>
        <name>K(+)</name>
        <dbReference type="ChEBI" id="CHEBI:29103"/>
    </ligand>
</feature>
<evidence type="ECO:0000256" key="8">
    <source>
        <dbReference type="ARBA" id="ARBA00022958"/>
    </source>
</evidence>
<evidence type="ECO:0000256" key="2">
    <source>
        <dbReference type="ARBA" id="ARBA00009137"/>
    </source>
</evidence>
<dbReference type="GO" id="GO:0015379">
    <property type="term" value="F:potassium:chloride symporter activity"/>
    <property type="evidence" value="ECO:0007669"/>
    <property type="project" value="InterPro"/>
</dbReference>
<dbReference type="AlphaFoldDB" id="A0A9D1YE79"/>
<feature type="transmembrane region" description="Helical" evidence="13">
    <location>
        <begin position="184"/>
        <end position="208"/>
    </location>
</feature>
<keyword evidence="11 13" id="KW-0472">Membrane</keyword>
<protein>
    <submittedName>
        <fullName evidence="14">TrkH family potassium uptake protein</fullName>
    </submittedName>
</protein>
<gene>
    <name evidence="14" type="ORF">H9838_08725</name>
</gene>
<feature type="binding site" evidence="12">
    <location>
        <position position="432"/>
    </location>
    <ligand>
        <name>K(+)</name>
        <dbReference type="ChEBI" id="CHEBI:29103"/>
    </ligand>
</feature>
<reference evidence="14" key="1">
    <citation type="journal article" date="2021" name="PeerJ">
        <title>Extensive microbial diversity within the chicken gut microbiome revealed by metagenomics and culture.</title>
        <authorList>
            <person name="Gilroy R."/>
            <person name="Ravi A."/>
            <person name="Getino M."/>
            <person name="Pursley I."/>
            <person name="Horton D.L."/>
            <person name="Alikhan N.F."/>
            <person name="Baker D."/>
            <person name="Gharbi K."/>
            <person name="Hall N."/>
            <person name="Watson M."/>
            <person name="Adriaenssens E.M."/>
            <person name="Foster-Nyarko E."/>
            <person name="Jarju S."/>
            <person name="Secka A."/>
            <person name="Antonio M."/>
            <person name="Oren A."/>
            <person name="Chaudhuri R.R."/>
            <person name="La Ragione R."/>
            <person name="Hildebrand F."/>
            <person name="Pallen M.J."/>
        </authorList>
    </citation>
    <scope>NUCLEOTIDE SEQUENCE</scope>
    <source>
        <strain evidence="14">1282</strain>
    </source>
</reference>
<comment type="caution">
    <text evidence="14">The sequence shown here is derived from an EMBL/GenBank/DDBJ whole genome shotgun (WGS) entry which is preliminary data.</text>
</comment>
<evidence type="ECO:0000256" key="9">
    <source>
        <dbReference type="ARBA" id="ARBA00022989"/>
    </source>
</evidence>
<keyword evidence="6" id="KW-0633">Potassium transport</keyword>
<evidence type="ECO:0000256" key="12">
    <source>
        <dbReference type="PIRSR" id="PIRSR006247-1"/>
    </source>
</evidence>
<keyword evidence="12" id="KW-0479">Metal-binding</keyword>
<keyword evidence="9 13" id="KW-1133">Transmembrane helix</keyword>
<comment type="similarity">
    <text evidence="2">Belongs to the TrkH potassium transport family.</text>
</comment>